<keyword evidence="2" id="KW-1185">Reference proteome</keyword>
<dbReference type="Proteomes" id="UP001227831">
    <property type="component" value="Unassembled WGS sequence"/>
</dbReference>
<comment type="caution">
    <text evidence="1">The sequence shown here is derived from an EMBL/GenBank/DDBJ whole genome shotgun (WGS) entry which is preliminary data.</text>
</comment>
<accession>A0ABU1A8H3</accession>
<dbReference type="RefSeq" id="WP_308702940.1">
    <property type="nucleotide sequence ID" value="NZ_AP027463.1"/>
</dbReference>
<gene>
    <name evidence="1" type="ORF">RA086_05955</name>
</gene>
<evidence type="ECO:0000313" key="2">
    <source>
        <dbReference type="Proteomes" id="UP001227831"/>
    </source>
</evidence>
<dbReference type="EMBL" id="JAVCWF010000001">
    <property type="protein sequence ID" value="MDQ7937168.1"/>
    <property type="molecule type" value="Genomic_DNA"/>
</dbReference>
<evidence type="ECO:0000313" key="1">
    <source>
        <dbReference type="EMBL" id="MDQ7937168.1"/>
    </source>
</evidence>
<organism evidence="1 2">
    <name type="scientific">Lactiplantibacillus brownii</name>
    <dbReference type="NCBI Taxonomy" id="3069269"/>
    <lineage>
        <taxon>Bacteria</taxon>
        <taxon>Bacillati</taxon>
        <taxon>Bacillota</taxon>
        <taxon>Bacilli</taxon>
        <taxon>Lactobacillales</taxon>
        <taxon>Lactobacillaceae</taxon>
        <taxon>Lactiplantibacillus</taxon>
    </lineage>
</organism>
<protein>
    <submittedName>
        <fullName evidence="1">Uncharacterized protein</fullName>
    </submittedName>
</protein>
<sequence length="607" mass="68363">MNFFKRFKSRQKKETTIAATRPKITPLPTTTEKANYDINVLLTKITAIAADYNQVRAEIQGRLLTELNEDRQAELAATQRLAIISTKAQSTQQALLTSQKVDTPALKQQLNTHAKTIATLHLSIEQAQHTQATYSRQLSQQNAKQAKLSTAIAQCETQRQAIITVLHTEEDPFRILDLAETYRQQLQLTAQNNHRLTRQLANLTSTQTALTQKQADSTAKLTALQKQLAQATSQQAIITAKLAKIHTQQTNQYQQQLQHFDQVTQQTKAQLVKLTHQIAQKEDQLTTWFGNAHQVSPLTVDAEHQYAISLDAFLPNQPHAMLQTVQRLLALGTEQIGLYSALFDINLSAEIDAWASQNGIASSQLKLINPLFQIQNQGTPSNQKATLPTNIAEKHWDETHQVLNLKLADNQWRLKVTYQPDEPNNIRDISYFKSEALTKRSFYNHEGRLSANALFNHQGILKQEQYYRQDGLVGLVVNYHQGQQSEVQLFDQSGIQTNTFTNTTQLTTWWIKHYFPRDCALIGQFESPAYTQLIDQTNLEAVPYISEANLSTTSLTQRLAAATATRFIVNNHKAAQALIQTANENLELLSLNAVYLPFQIAGPLVAN</sequence>
<proteinExistence type="predicted"/>
<name>A0ABU1A8H3_9LACO</name>
<reference evidence="1 2" key="1">
    <citation type="journal article" date="2023" name="Int. J. Syst. Evol. Microbiol.">
        <title>Lactiplantibacillus brownii sp. nov., a novel psychrotolerant species isolated from sauerkraut.</title>
        <authorList>
            <person name="Heng Y.C."/>
            <person name="Silvaraju S."/>
            <person name="Lee J.K.Y."/>
            <person name="Kittelmann S."/>
        </authorList>
    </citation>
    <scope>NUCLEOTIDE SEQUENCE [LARGE SCALE GENOMIC DNA]</scope>
    <source>
        <strain evidence="1 2">WILCCON 0030</strain>
    </source>
</reference>